<keyword evidence="2" id="KW-0689">Ribosomal protein</keyword>
<dbReference type="GO" id="GO:0043489">
    <property type="term" value="P:RNA stabilization"/>
    <property type="evidence" value="ECO:0007669"/>
    <property type="project" value="TreeGrafter"/>
</dbReference>
<evidence type="ECO:0000313" key="3">
    <source>
        <dbReference type="Proteomes" id="UP000325081"/>
    </source>
</evidence>
<dbReference type="PANTHER" id="PTHR15838:SF3">
    <property type="entry name" value="PROTEIN PIGMENT DEFECTIVE 338, CHLOROPLASTIC"/>
    <property type="match status" value="1"/>
</dbReference>
<dbReference type="GO" id="GO:0003723">
    <property type="term" value="F:RNA binding"/>
    <property type="evidence" value="ECO:0007669"/>
    <property type="project" value="TreeGrafter"/>
</dbReference>
<dbReference type="InterPro" id="IPR003029">
    <property type="entry name" value="S1_domain"/>
</dbReference>
<dbReference type="InterPro" id="IPR012340">
    <property type="entry name" value="NA-bd_OB-fold"/>
</dbReference>
<name>A0A5A7PA54_STRAF</name>
<keyword evidence="3" id="KW-1185">Reference proteome</keyword>
<reference evidence="3" key="1">
    <citation type="journal article" date="2019" name="Curr. Biol.">
        <title>Genome Sequence of Striga asiatica Provides Insight into the Evolution of Plant Parasitism.</title>
        <authorList>
            <person name="Yoshida S."/>
            <person name="Kim S."/>
            <person name="Wafula E.K."/>
            <person name="Tanskanen J."/>
            <person name="Kim Y.M."/>
            <person name="Honaas L."/>
            <person name="Yang Z."/>
            <person name="Spallek T."/>
            <person name="Conn C.E."/>
            <person name="Ichihashi Y."/>
            <person name="Cheong K."/>
            <person name="Cui S."/>
            <person name="Der J.P."/>
            <person name="Gundlach H."/>
            <person name="Jiao Y."/>
            <person name="Hori C."/>
            <person name="Ishida J.K."/>
            <person name="Kasahara H."/>
            <person name="Kiba T."/>
            <person name="Kim M.S."/>
            <person name="Koo N."/>
            <person name="Laohavisit A."/>
            <person name="Lee Y.H."/>
            <person name="Lumba S."/>
            <person name="McCourt P."/>
            <person name="Mortimer J.C."/>
            <person name="Mutuku J.M."/>
            <person name="Nomura T."/>
            <person name="Sasaki-Sekimoto Y."/>
            <person name="Seto Y."/>
            <person name="Wang Y."/>
            <person name="Wakatake T."/>
            <person name="Sakakibara H."/>
            <person name="Demura T."/>
            <person name="Yamaguchi S."/>
            <person name="Yoneyama K."/>
            <person name="Manabe R.I."/>
            <person name="Nelson D.C."/>
            <person name="Schulman A.H."/>
            <person name="Timko M.P."/>
            <person name="dePamphilis C.W."/>
            <person name="Choi D."/>
            <person name="Shirasu K."/>
        </authorList>
    </citation>
    <scope>NUCLEOTIDE SEQUENCE [LARGE SCALE GENOMIC DNA]</scope>
    <source>
        <strain evidence="3">cv. UVA1</strain>
    </source>
</reference>
<dbReference type="SMART" id="SM00316">
    <property type="entry name" value="S1"/>
    <property type="match status" value="1"/>
</dbReference>
<dbReference type="PANTHER" id="PTHR15838">
    <property type="entry name" value="NUCLEOLAR PROTEIN OF 40 KDA"/>
    <property type="match status" value="1"/>
</dbReference>
<protein>
    <submittedName>
        <fullName evidence="2">30S ribosomal protein S1</fullName>
    </submittedName>
</protein>
<dbReference type="AlphaFoldDB" id="A0A5A7PA54"/>
<evidence type="ECO:0000259" key="1">
    <source>
        <dbReference type="PROSITE" id="PS50126"/>
    </source>
</evidence>
<feature type="domain" description="S1 motif" evidence="1">
    <location>
        <begin position="396"/>
        <end position="465"/>
    </location>
</feature>
<evidence type="ECO:0000313" key="2">
    <source>
        <dbReference type="EMBL" id="GER29368.1"/>
    </source>
</evidence>
<dbReference type="Proteomes" id="UP000325081">
    <property type="component" value="Unassembled WGS sequence"/>
</dbReference>
<comment type="caution">
    <text evidence="2">The sequence shown here is derived from an EMBL/GenBank/DDBJ whole genome shotgun (WGS) entry which is preliminary data.</text>
</comment>
<keyword evidence="2" id="KW-0687">Ribonucleoprotein</keyword>
<dbReference type="SUPFAM" id="SSF50249">
    <property type="entry name" value="Nucleic acid-binding proteins"/>
    <property type="match status" value="1"/>
</dbReference>
<organism evidence="2 3">
    <name type="scientific">Striga asiatica</name>
    <name type="common">Asiatic witchweed</name>
    <name type="synonym">Buchnera asiatica</name>
    <dbReference type="NCBI Taxonomy" id="4170"/>
    <lineage>
        <taxon>Eukaryota</taxon>
        <taxon>Viridiplantae</taxon>
        <taxon>Streptophyta</taxon>
        <taxon>Embryophyta</taxon>
        <taxon>Tracheophyta</taxon>
        <taxon>Spermatophyta</taxon>
        <taxon>Magnoliopsida</taxon>
        <taxon>eudicotyledons</taxon>
        <taxon>Gunneridae</taxon>
        <taxon>Pentapetalae</taxon>
        <taxon>asterids</taxon>
        <taxon>lamiids</taxon>
        <taxon>Lamiales</taxon>
        <taxon>Orobanchaceae</taxon>
        <taxon>Buchnereae</taxon>
        <taxon>Striga</taxon>
    </lineage>
</organism>
<dbReference type="Pfam" id="PF00575">
    <property type="entry name" value="S1"/>
    <property type="match status" value="1"/>
</dbReference>
<dbReference type="OrthoDB" id="1918363at2759"/>
<gene>
    <name evidence="2" type="ORF">STAS_05224</name>
</gene>
<proteinExistence type="predicted"/>
<dbReference type="EMBL" id="BKCP01003669">
    <property type="protein sequence ID" value="GER29368.1"/>
    <property type="molecule type" value="Genomic_DNA"/>
</dbReference>
<dbReference type="Gene3D" id="2.40.50.140">
    <property type="entry name" value="Nucleic acid-binding proteins"/>
    <property type="match status" value="1"/>
</dbReference>
<dbReference type="GO" id="GO:0005840">
    <property type="term" value="C:ribosome"/>
    <property type="evidence" value="ECO:0007669"/>
    <property type="project" value="UniProtKB-KW"/>
</dbReference>
<dbReference type="PROSITE" id="PS50126">
    <property type="entry name" value="S1"/>
    <property type="match status" value="1"/>
</dbReference>
<sequence length="538" mass="61332">MPILIHHTSIRSFSLYTPYVPFTSPTLSSPLFAIYKASTSQTNFCRNLRFSCKLSRFRWSRVPFCTKNGTFEDFNDTLLPETAGCEESEELALSLKKPFPKQVDNGKSEEIEEDERKKSAEDDILEPFYKFFRKSEDQMNQNQVSVADETEKVNVEYYEPKAGDFVVGVVVSGNENKLDVNVGADLLGTMLTKEVLPLSDKEIDYLLCDFEADAEFLVPGKVGIVQNDEPLSGEPMQGKPVVEPGTVLFAEVLGRTLGGRPLLSARKLFRRIAWHRVRQIEQLNEPIEVILTEWNTAGLLTRIEGLRAFLPKAELMNRVNNYTEMKENEVSFKSHWLINVKNIFQMNQNLEGKTNRISHCMADVNVMSWLTKFLLFSKDYNILIMMLQEMMNLQHGTLLEGTVKTVFPYGAQIKIGDTNRSGMLHITNITKGKVTSVRDLLKVDEKVKVLVVPSTIPDKISLSTAELESEPGLFLSNKEKVFSEANEMAKKYRQKMLVIYAKRNLEALPTNGLPFGDEESLYANWRWFKFERDGEINP</sequence>
<accession>A0A5A7PA54</accession>